<keyword evidence="6 8" id="KW-0520">NAD</keyword>
<dbReference type="EC" id="5.1.3.2" evidence="4 8"/>
<evidence type="ECO:0000256" key="3">
    <source>
        <dbReference type="ARBA" id="ARBA00007637"/>
    </source>
</evidence>
<evidence type="ECO:0000256" key="1">
    <source>
        <dbReference type="ARBA" id="ARBA00000083"/>
    </source>
</evidence>
<evidence type="ECO:0000256" key="8">
    <source>
        <dbReference type="RuleBase" id="RU366046"/>
    </source>
</evidence>
<comment type="similarity">
    <text evidence="3 8">Belongs to the NAD(P)-dependent epimerase/dehydratase family.</text>
</comment>
<dbReference type="InterPro" id="IPR016040">
    <property type="entry name" value="NAD(P)-bd_dom"/>
</dbReference>
<dbReference type="OrthoDB" id="9801785at2"/>
<organism evidence="10 11">
    <name type="scientific">Falsibacillus albus</name>
    <dbReference type="NCBI Taxonomy" id="2478915"/>
    <lineage>
        <taxon>Bacteria</taxon>
        <taxon>Bacillati</taxon>
        <taxon>Bacillota</taxon>
        <taxon>Bacilli</taxon>
        <taxon>Bacillales</taxon>
        <taxon>Bacillaceae</taxon>
        <taxon>Falsibacillus</taxon>
    </lineage>
</organism>
<dbReference type="PANTHER" id="PTHR43725:SF47">
    <property type="entry name" value="UDP-GLUCOSE 4-EPIMERASE"/>
    <property type="match status" value="1"/>
</dbReference>
<dbReference type="GO" id="GO:0003978">
    <property type="term" value="F:UDP-glucose 4-epimerase activity"/>
    <property type="evidence" value="ECO:0007669"/>
    <property type="project" value="UniProtKB-UniRule"/>
</dbReference>
<keyword evidence="7 8" id="KW-0413">Isomerase</keyword>
<evidence type="ECO:0000259" key="9">
    <source>
        <dbReference type="Pfam" id="PF16363"/>
    </source>
</evidence>
<dbReference type="Proteomes" id="UP000276770">
    <property type="component" value="Unassembled WGS sequence"/>
</dbReference>
<dbReference type="GO" id="GO:0006012">
    <property type="term" value="P:galactose metabolic process"/>
    <property type="evidence" value="ECO:0007669"/>
    <property type="project" value="UniProtKB-UniPathway"/>
</dbReference>
<evidence type="ECO:0000313" key="11">
    <source>
        <dbReference type="Proteomes" id="UP000276770"/>
    </source>
</evidence>
<evidence type="ECO:0000256" key="7">
    <source>
        <dbReference type="ARBA" id="ARBA00023235"/>
    </source>
</evidence>
<dbReference type="Gene3D" id="3.90.25.10">
    <property type="entry name" value="UDP-galactose 4-epimerase, domain 1"/>
    <property type="match status" value="1"/>
</dbReference>
<evidence type="ECO:0000256" key="6">
    <source>
        <dbReference type="ARBA" id="ARBA00023027"/>
    </source>
</evidence>
<comment type="catalytic activity">
    <reaction evidence="1 8">
        <text>UDP-alpha-D-glucose = UDP-alpha-D-galactose</text>
        <dbReference type="Rhea" id="RHEA:22168"/>
        <dbReference type="ChEBI" id="CHEBI:58885"/>
        <dbReference type="ChEBI" id="CHEBI:66914"/>
        <dbReference type="EC" id="5.1.3.2"/>
    </reaction>
</comment>
<reference evidence="10 11" key="1">
    <citation type="submission" date="2018-10" db="EMBL/GenBank/DDBJ databases">
        <title>Falsibacillus sp. genome draft.</title>
        <authorList>
            <person name="Shi S."/>
        </authorList>
    </citation>
    <scope>NUCLEOTIDE SEQUENCE [LARGE SCALE GENOMIC DNA]</scope>
    <source>
        <strain evidence="10 11">GY 10110</strain>
    </source>
</reference>
<comment type="subunit">
    <text evidence="8">Homodimer.</text>
</comment>
<comment type="pathway">
    <text evidence="8">Carbohydrate metabolism; galactose metabolism.</text>
</comment>
<dbReference type="RefSeq" id="WP_121680132.1">
    <property type="nucleotide sequence ID" value="NZ_RCVZ01000004.1"/>
</dbReference>
<comment type="cofactor">
    <cofactor evidence="2 8">
        <name>NAD(+)</name>
        <dbReference type="ChEBI" id="CHEBI:57540"/>
    </cofactor>
</comment>
<evidence type="ECO:0000256" key="4">
    <source>
        <dbReference type="ARBA" id="ARBA00013189"/>
    </source>
</evidence>
<dbReference type="SUPFAM" id="SSF51735">
    <property type="entry name" value="NAD(P)-binding Rossmann-fold domains"/>
    <property type="match status" value="1"/>
</dbReference>
<evidence type="ECO:0000313" key="10">
    <source>
        <dbReference type="EMBL" id="RLQ96279.1"/>
    </source>
</evidence>
<dbReference type="NCBIfam" id="NF007956">
    <property type="entry name" value="PRK10675.1"/>
    <property type="match status" value="1"/>
</dbReference>
<sequence>MAVLVTGGAGYIGTHTVVELLNEGIEVVVVDDFSNSKPDALERAAQIAGRRFPCYEASLLDKESLQAIFSNHPIEAVIHLAGYKAVGESVKQPLAYYHNNISGTILLLQAMAEFNVKNIVFSSSATVYGFPENLPLTEEAPLQPTNTYGRTKLFNEIILNDLLYSDPSWSITILRYFNPIGSHDSGRIGEDPNGIPNNLMPYITKVAAGLLPHVRVFGCDYETVDGTGIRDYIHVMDLARGHVKALKKNLQTFGLKTYNLGTGIGKSVLQVIQTFENATGIPIPYQLESRRTGDIASCFADASKAEIELEWKAVKSFEEMCLDAWNWQHSQTHRGKKDNRSVNPRLQQSEDLLVEVK</sequence>
<dbReference type="InterPro" id="IPR005886">
    <property type="entry name" value="UDP_G4E"/>
</dbReference>
<comment type="caution">
    <text evidence="10">The sequence shown here is derived from an EMBL/GenBank/DDBJ whole genome shotgun (WGS) entry which is preliminary data.</text>
</comment>
<dbReference type="CDD" id="cd05247">
    <property type="entry name" value="UDP_G4E_1_SDR_e"/>
    <property type="match status" value="1"/>
</dbReference>
<dbReference type="PANTHER" id="PTHR43725">
    <property type="entry name" value="UDP-GLUCOSE 4-EPIMERASE"/>
    <property type="match status" value="1"/>
</dbReference>
<feature type="domain" description="NAD(P)-binding" evidence="9">
    <location>
        <begin position="4"/>
        <end position="321"/>
    </location>
</feature>
<keyword evidence="11" id="KW-1185">Reference proteome</keyword>
<dbReference type="Pfam" id="PF16363">
    <property type="entry name" value="GDP_Man_Dehyd"/>
    <property type="match status" value="1"/>
</dbReference>
<dbReference type="NCBIfam" id="TIGR01179">
    <property type="entry name" value="galE"/>
    <property type="match status" value="1"/>
</dbReference>
<dbReference type="Gene3D" id="3.40.50.720">
    <property type="entry name" value="NAD(P)-binding Rossmann-like Domain"/>
    <property type="match status" value="1"/>
</dbReference>
<evidence type="ECO:0000256" key="2">
    <source>
        <dbReference type="ARBA" id="ARBA00001911"/>
    </source>
</evidence>
<accession>A0A3L7K1K8</accession>
<evidence type="ECO:0000256" key="5">
    <source>
        <dbReference type="ARBA" id="ARBA00018569"/>
    </source>
</evidence>
<dbReference type="InterPro" id="IPR036291">
    <property type="entry name" value="NAD(P)-bd_dom_sf"/>
</dbReference>
<protein>
    <recommendedName>
        <fullName evidence="5 8">UDP-glucose 4-epimerase</fullName>
        <ecNumber evidence="4 8">5.1.3.2</ecNumber>
    </recommendedName>
</protein>
<dbReference type="GO" id="GO:0005829">
    <property type="term" value="C:cytosol"/>
    <property type="evidence" value="ECO:0007669"/>
    <property type="project" value="TreeGrafter"/>
</dbReference>
<dbReference type="AlphaFoldDB" id="A0A3L7K1K8"/>
<dbReference type="EMBL" id="RCVZ01000004">
    <property type="protein sequence ID" value="RLQ96279.1"/>
    <property type="molecule type" value="Genomic_DNA"/>
</dbReference>
<dbReference type="UniPathway" id="UPA00214"/>
<name>A0A3L7K1K8_9BACI</name>
<proteinExistence type="inferred from homology"/>
<gene>
    <name evidence="10" type="primary">galE</name>
    <name evidence="10" type="ORF">D9X91_08325</name>
</gene>
<keyword evidence="8" id="KW-0119">Carbohydrate metabolism</keyword>